<dbReference type="InterPro" id="IPR001509">
    <property type="entry name" value="Epimerase_deHydtase"/>
</dbReference>
<evidence type="ECO:0000313" key="4">
    <source>
        <dbReference type="Proteomes" id="UP000229385"/>
    </source>
</evidence>
<sequence length="310" mass="34203">MAKKYKTALVTGGAGFIGSHIVDALIKRRIKVYVVDDLSSGRKSNVNPNAHFTKMSILNPQFPKYLKRVSPDIIFHTAAHINLRESIIDPPSDAETNVLGTLKLAHHAGKIGVKKIVFSSTGGAMYSTDARIPTSEKVAPAPISPYGIAKRSGEMYLNFAYHVHGIEYIALRYANVYGPRQHAKSESGVISIFGEKMLQGEPVAISGSGKQTRDFVYVDDVVRANMLAMNKKVIGEFNIGTGKETDINTLFRKMKDITGYQLSPRKLPEPPGEIARSALDARKARAYLGWTPKTRLEEGLQKTIRSFQKK</sequence>
<dbReference type="InterPro" id="IPR036291">
    <property type="entry name" value="NAD(P)-bd_dom_sf"/>
</dbReference>
<evidence type="ECO:0000256" key="1">
    <source>
        <dbReference type="ARBA" id="ARBA00007637"/>
    </source>
</evidence>
<evidence type="ECO:0000259" key="2">
    <source>
        <dbReference type="Pfam" id="PF01370"/>
    </source>
</evidence>
<dbReference type="Gene3D" id="3.40.50.720">
    <property type="entry name" value="NAD(P)-binding Rossmann-like Domain"/>
    <property type="match status" value="1"/>
</dbReference>
<dbReference type="Gene3D" id="3.90.25.10">
    <property type="entry name" value="UDP-galactose 4-epimerase, domain 1"/>
    <property type="match status" value="1"/>
</dbReference>
<evidence type="ECO:0000313" key="3">
    <source>
        <dbReference type="EMBL" id="PJA45106.1"/>
    </source>
</evidence>
<dbReference type="SUPFAM" id="SSF51735">
    <property type="entry name" value="NAD(P)-binding Rossmann-fold domains"/>
    <property type="match status" value="1"/>
</dbReference>
<name>A0A2M7XBN0_9BACT</name>
<reference evidence="4" key="1">
    <citation type="submission" date="2017-09" db="EMBL/GenBank/DDBJ databases">
        <title>Depth-based differentiation of microbial function through sediment-hosted aquifers and enrichment of novel symbionts in the deep terrestrial subsurface.</title>
        <authorList>
            <person name="Probst A.J."/>
            <person name="Ladd B."/>
            <person name="Jarett J.K."/>
            <person name="Geller-Mcgrath D.E."/>
            <person name="Sieber C.M.K."/>
            <person name="Emerson J.B."/>
            <person name="Anantharaman K."/>
            <person name="Thomas B.C."/>
            <person name="Malmstrom R."/>
            <person name="Stieglmeier M."/>
            <person name="Klingl A."/>
            <person name="Woyke T."/>
            <person name="Ryan C.M."/>
            <person name="Banfield J.F."/>
        </authorList>
    </citation>
    <scope>NUCLEOTIDE SEQUENCE [LARGE SCALE GENOMIC DNA]</scope>
</reference>
<comment type="similarity">
    <text evidence="1">Belongs to the NAD(P)-dependent epimerase/dehydratase family.</text>
</comment>
<dbReference type="Pfam" id="PF01370">
    <property type="entry name" value="Epimerase"/>
    <property type="match status" value="1"/>
</dbReference>
<proteinExistence type="inferred from homology"/>
<comment type="caution">
    <text evidence="3">The sequence shown here is derived from an EMBL/GenBank/DDBJ whole genome shotgun (WGS) entry which is preliminary data.</text>
</comment>
<dbReference type="AlphaFoldDB" id="A0A2M7XBN0"/>
<feature type="domain" description="NAD-dependent epimerase/dehydratase" evidence="2">
    <location>
        <begin position="8"/>
        <end position="240"/>
    </location>
</feature>
<accession>A0A2M7XBN0</accession>
<protein>
    <submittedName>
        <fullName evidence="3">UDP-glucose 4-epimerase</fullName>
    </submittedName>
</protein>
<gene>
    <name evidence="3" type="ORF">CO174_04695</name>
</gene>
<dbReference type="Proteomes" id="UP000229385">
    <property type="component" value="Unassembled WGS sequence"/>
</dbReference>
<organism evidence="3 4">
    <name type="scientific">Candidatus Uhrbacteria bacterium CG_4_9_14_3_um_filter_50_9</name>
    <dbReference type="NCBI Taxonomy" id="1975035"/>
    <lineage>
        <taxon>Bacteria</taxon>
        <taxon>Candidatus Uhriibacteriota</taxon>
    </lineage>
</organism>
<dbReference type="PANTHER" id="PTHR43000">
    <property type="entry name" value="DTDP-D-GLUCOSE 4,6-DEHYDRATASE-RELATED"/>
    <property type="match status" value="1"/>
</dbReference>
<dbReference type="EMBL" id="PFWU01000049">
    <property type="protein sequence ID" value="PJA45106.1"/>
    <property type="molecule type" value="Genomic_DNA"/>
</dbReference>